<name>V5HBD9_IXORI</name>
<evidence type="ECO:0000256" key="2">
    <source>
        <dbReference type="ARBA" id="ARBA00022525"/>
    </source>
</evidence>
<protein>
    <submittedName>
        <fullName evidence="4">Putative secreted protein</fullName>
    </submittedName>
</protein>
<evidence type="ECO:0000256" key="3">
    <source>
        <dbReference type="SAM" id="SignalP"/>
    </source>
</evidence>
<dbReference type="EMBL" id="GANP01003718">
    <property type="protein sequence ID" value="JAB80750.1"/>
    <property type="molecule type" value="mRNA"/>
</dbReference>
<dbReference type="InterPro" id="IPR011694">
    <property type="entry name" value="Ixonnexin-like"/>
</dbReference>
<accession>V5HBD9</accession>
<sequence length="73" mass="7985">MGLTGTALVLVSLAIFGSAAAHGCQKRNANPHRKKEREGCDFYCWNTVTNSWDKFSSRTENNAFTTNGGRGTM</sequence>
<evidence type="ECO:0000256" key="1">
    <source>
        <dbReference type="ARBA" id="ARBA00004613"/>
    </source>
</evidence>
<proteinExistence type="evidence at transcript level"/>
<dbReference type="AlphaFoldDB" id="V5HBD9"/>
<dbReference type="GO" id="GO:0005576">
    <property type="term" value="C:extracellular region"/>
    <property type="evidence" value="ECO:0007669"/>
    <property type="project" value="UniProtKB-SubCell"/>
</dbReference>
<evidence type="ECO:0000313" key="4">
    <source>
        <dbReference type="EMBL" id="JAB80750.1"/>
    </source>
</evidence>
<keyword evidence="2" id="KW-0964">Secreted</keyword>
<organism evidence="4">
    <name type="scientific">Ixodes ricinus</name>
    <name type="common">Common tick</name>
    <name type="synonym">Acarus ricinus</name>
    <dbReference type="NCBI Taxonomy" id="34613"/>
    <lineage>
        <taxon>Eukaryota</taxon>
        <taxon>Metazoa</taxon>
        <taxon>Ecdysozoa</taxon>
        <taxon>Arthropoda</taxon>
        <taxon>Chelicerata</taxon>
        <taxon>Arachnida</taxon>
        <taxon>Acari</taxon>
        <taxon>Parasitiformes</taxon>
        <taxon>Ixodida</taxon>
        <taxon>Ixodoidea</taxon>
        <taxon>Ixodidae</taxon>
        <taxon>Ixodinae</taxon>
        <taxon>Ixodes</taxon>
    </lineage>
</organism>
<reference evidence="4" key="1">
    <citation type="journal article" date="2015" name="Sci. Rep.">
        <title>Tissue- and time-dependent transcription in Ixodes ricinus salivary glands and midguts when blood feeding on the vertebrate host.</title>
        <authorList>
            <person name="Kotsyfakis M."/>
            <person name="Schwarz A."/>
            <person name="Erhart J."/>
            <person name="Ribeiro J.M."/>
        </authorList>
    </citation>
    <scope>NUCLEOTIDE SEQUENCE</scope>
    <source>
        <tissue evidence="4">Salivary gland and midgut</tissue>
    </source>
</reference>
<feature type="chain" id="PRO_5004735604" evidence="3">
    <location>
        <begin position="22"/>
        <end position="73"/>
    </location>
</feature>
<comment type="subcellular location">
    <subcellularLocation>
        <location evidence="1">Secreted</location>
    </subcellularLocation>
</comment>
<feature type="signal peptide" evidence="3">
    <location>
        <begin position="1"/>
        <end position="21"/>
    </location>
</feature>
<keyword evidence="3" id="KW-0732">Signal</keyword>
<dbReference type="Pfam" id="PF07771">
    <property type="entry name" value="TSGP1"/>
    <property type="match status" value="1"/>
</dbReference>